<sequence length="79" mass="9316">MFRDRVRDSISVRSSDFKCVMDLKSWDNVSKLKFSRSSFKSLAMRRFTPHEHKQMLPISMFVFDPGNKSTTRINHTGLF</sequence>
<gene>
    <name evidence="1" type="ORF">YASMINEVIRUS_1089</name>
</gene>
<evidence type="ECO:0000313" key="1">
    <source>
        <dbReference type="EMBL" id="VBB18617.1"/>
    </source>
</evidence>
<name>A0A5K0U9H3_9VIRU</name>
<dbReference type="Proteomes" id="UP000594342">
    <property type="component" value="Unassembled WGS sequence"/>
</dbReference>
<dbReference type="EMBL" id="UPSH01000001">
    <property type="protein sequence ID" value="VBB18617.1"/>
    <property type="molecule type" value="Genomic_DNA"/>
</dbReference>
<proteinExistence type="predicted"/>
<protein>
    <submittedName>
        <fullName evidence="1">Uncharacterized protein</fullName>
    </submittedName>
</protein>
<organism evidence="1 2">
    <name type="scientific">Yasminevirus sp. GU-2018</name>
    <dbReference type="NCBI Taxonomy" id="2420051"/>
    <lineage>
        <taxon>Viruses</taxon>
        <taxon>Varidnaviria</taxon>
        <taxon>Bamfordvirae</taxon>
        <taxon>Nucleocytoviricota</taxon>
        <taxon>Megaviricetes</taxon>
        <taxon>Imitervirales</taxon>
        <taxon>Mimiviridae</taxon>
        <taxon>Klosneuvirinae</taxon>
        <taxon>Yasminevirus</taxon>
        <taxon>Yasminevirus saudimassiliense</taxon>
    </lineage>
</organism>
<keyword evidence="2" id="KW-1185">Reference proteome</keyword>
<accession>A0A5K0U9H3</accession>
<reference evidence="1 2" key="1">
    <citation type="submission" date="2018-10" db="EMBL/GenBank/DDBJ databases">
        <authorList>
            <consortium name="IHU Genomes"/>
        </authorList>
    </citation>
    <scope>NUCLEOTIDE SEQUENCE [LARGE SCALE GENOMIC DNA]</scope>
    <source>
        <strain evidence="1 2">A1</strain>
    </source>
</reference>
<comment type="caution">
    <text evidence="1">The sequence shown here is derived from an EMBL/GenBank/DDBJ whole genome shotgun (WGS) entry which is preliminary data.</text>
</comment>
<evidence type="ECO:0000313" key="2">
    <source>
        <dbReference type="Proteomes" id="UP000594342"/>
    </source>
</evidence>